<accession>A0ABC9YS74</accession>
<dbReference type="SUPFAM" id="SSF53335">
    <property type="entry name" value="S-adenosyl-L-methionine-dependent methyltransferases"/>
    <property type="match status" value="1"/>
</dbReference>
<evidence type="ECO:0000256" key="2">
    <source>
        <dbReference type="ARBA" id="ARBA00022679"/>
    </source>
</evidence>
<proteinExistence type="predicted"/>
<feature type="domain" description="Methyltransferase type 11" evidence="4">
    <location>
        <begin position="52"/>
        <end position="146"/>
    </location>
</feature>
<evidence type="ECO:0000256" key="3">
    <source>
        <dbReference type="ARBA" id="ARBA00022691"/>
    </source>
</evidence>
<keyword evidence="2" id="KW-0808">Transferase</keyword>
<dbReference type="GO" id="GO:0032259">
    <property type="term" value="P:methylation"/>
    <property type="evidence" value="ECO:0007669"/>
    <property type="project" value="UniProtKB-KW"/>
</dbReference>
<dbReference type="Gene3D" id="3.40.50.150">
    <property type="entry name" value="Vaccinia Virus protein VP39"/>
    <property type="match status" value="1"/>
</dbReference>
<dbReference type="KEGG" id="nsr:NS506_02374"/>
<evidence type="ECO:0000313" key="6">
    <source>
        <dbReference type="EMBL" id="GAP28131.1"/>
    </source>
</evidence>
<dbReference type="EMBL" id="CP017839">
    <property type="protein sequence ID" value="APA96440.1"/>
    <property type="molecule type" value="Genomic_DNA"/>
</dbReference>
<dbReference type="Proteomes" id="UP000037179">
    <property type="component" value="Unassembled WGS sequence"/>
</dbReference>
<dbReference type="InterPro" id="IPR013216">
    <property type="entry name" value="Methyltransf_11"/>
</dbReference>
<dbReference type="PANTHER" id="PTHR43464:SF19">
    <property type="entry name" value="UBIQUINONE BIOSYNTHESIS O-METHYLTRANSFERASE, MITOCHONDRIAL"/>
    <property type="match status" value="1"/>
</dbReference>
<dbReference type="RefSeq" id="WP_052086244.1">
    <property type="nucleotide sequence ID" value="NZ_AP017900.1"/>
</dbReference>
<gene>
    <name evidence="5" type="ORF">NS506_02374</name>
    <name evidence="6" type="ORF">NSK11_contig00028-0045</name>
</gene>
<evidence type="ECO:0000256" key="1">
    <source>
        <dbReference type="ARBA" id="ARBA00022603"/>
    </source>
</evidence>
<dbReference type="PANTHER" id="PTHR43464">
    <property type="entry name" value="METHYLTRANSFERASE"/>
    <property type="match status" value="1"/>
</dbReference>
<evidence type="ECO:0000313" key="7">
    <source>
        <dbReference type="Proteomes" id="UP000037179"/>
    </source>
</evidence>
<protein>
    <submittedName>
        <fullName evidence="6">Methyltransferase</fullName>
    </submittedName>
</protein>
<evidence type="ECO:0000259" key="4">
    <source>
        <dbReference type="Pfam" id="PF08241"/>
    </source>
</evidence>
<dbReference type="EMBL" id="BBYQ01000028">
    <property type="protein sequence ID" value="GAP28131.1"/>
    <property type="molecule type" value="Genomic_DNA"/>
</dbReference>
<organism evidence="6 7">
    <name type="scientific">Nocardia seriolae</name>
    <dbReference type="NCBI Taxonomy" id="37332"/>
    <lineage>
        <taxon>Bacteria</taxon>
        <taxon>Bacillati</taxon>
        <taxon>Actinomycetota</taxon>
        <taxon>Actinomycetes</taxon>
        <taxon>Mycobacteriales</taxon>
        <taxon>Nocardiaceae</taxon>
        <taxon>Nocardia</taxon>
    </lineage>
</organism>
<keyword evidence="7" id="KW-1185">Reference proteome</keyword>
<dbReference type="AlphaFoldDB" id="A0ABC9YS74"/>
<evidence type="ECO:0000313" key="8">
    <source>
        <dbReference type="Proteomes" id="UP000180166"/>
    </source>
</evidence>
<reference evidence="7" key="1">
    <citation type="submission" date="2015-07" db="EMBL/GenBank/DDBJ databases">
        <title>Nocardia seriolae U-1 whole genome shotgun sequence.</title>
        <authorList>
            <person name="Imajoh M."/>
            <person name="Fukumoto Y."/>
            <person name="Sukeda M."/>
            <person name="Yamane J."/>
            <person name="Yamasaki K."/>
            <person name="Shimizu M."/>
            <person name="Ohnishi K."/>
            <person name="Oshima S."/>
        </authorList>
    </citation>
    <scope>NUCLEOTIDE SEQUENCE [LARGE SCALE GENOMIC DNA]</scope>
    <source>
        <strain evidence="7">U-1</strain>
    </source>
</reference>
<dbReference type="Pfam" id="PF08241">
    <property type="entry name" value="Methyltransf_11"/>
    <property type="match status" value="1"/>
</dbReference>
<reference evidence="6 7" key="2">
    <citation type="journal article" date="2016" name="Genome Announc.">
        <title>Draft Genome Sequence of Erythromycin- and Oxytetracycline-Sensitive Nocardia seriolae Strain U-1 (NBRC 110359).</title>
        <authorList>
            <person name="Imajoh M."/>
            <person name="Sukeda M."/>
            <person name="Shimizu M."/>
            <person name="Yamane J."/>
            <person name="Ohnishi K."/>
            <person name="Oshima S."/>
        </authorList>
    </citation>
    <scope>NUCLEOTIDE SEQUENCE [LARGE SCALE GENOMIC DNA]</scope>
    <source>
        <strain evidence="6 7">U-1</strain>
    </source>
</reference>
<evidence type="ECO:0000313" key="5">
    <source>
        <dbReference type="EMBL" id="APA96440.1"/>
    </source>
</evidence>
<sequence>MTADSPASPPAPIPYFDDLAELYERFTLVRDAATSPIRSWLLEQLPPGKRALDAGCGSGNNCVMLTEHYDDVVGVDIAQRMLDLAAAKSGRVPVRYECRSALDLSPATDGRFDLVMSVNAVFHMGAADVVLSRLRELVAPGGRLVIVDVTRPDDEEAGVPDTYAFDTARIVYEVSGDADAAADSLRMMLHPRWLEMSSALLPLTEEQFAREYRAALPGARIIPNLIPTLSAAVWDAA</sequence>
<dbReference type="Proteomes" id="UP000180166">
    <property type="component" value="Chromosome"/>
</dbReference>
<dbReference type="CDD" id="cd02440">
    <property type="entry name" value="AdoMet_MTases"/>
    <property type="match status" value="1"/>
</dbReference>
<name>A0ABC9YS74_9NOCA</name>
<dbReference type="GO" id="GO:0008168">
    <property type="term" value="F:methyltransferase activity"/>
    <property type="evidence" value="ECO:0007669"/>
    <property type="project" value="UniProtKB-KW"/>
</dbReference>
<keyword evidence="3" id="KW-0949">S-adenosyl-L-methionine</keyword>
<reference evidence="5 8" key="3">
    <citation type="submission" date="2016-10" db="EMBL/GenBank/DDBJ databases">
        <title>Genome sequence of Nocardia seriolae strain EM150506, isolated from Anguila japonica.</title>
        <authorList>
            <person name="Han H.-J."/>
        </authorList>
    </citation>
    <scope>NUCLEOTIDE SEQUENCE [LARGE SCALE GENOMIC DNA]</scope>
    <source>
        <strain evidence="5 8">EM150506</strain>
    </source>
</reference>
<keyword evidence="1 6" id="KW-0489">Methyltransferase</keyword>
<dbReference type="InterPro" id="IPR029063">
    <property type="entry name" value="SAM-dependent_MTases_sf"/>
</dbReference>
<dbReference type="GeneID" id="93373109"/>